<feature type="signal peptide" evidence="1">
    <location>
        <begin position="1"/>
        <end position="27"/>
    </location>
</feature>
<name>A0ABV3FYF0_9NOCA</name>
<keyword evidence="2" id="KW-0378">Hydrolase</keyword>
<dbReference type="GO" id="GO:0016787">
    <property type="term" value="F:hydrolase activity"/>
    <property type="evidence" value="ECO:0007669"/>
    <property type="project" value="UniProtKB-KW"/>
</dbReference>
<proteinExistence type="predicted"/>
<dbReference type="EMBL" id="JBFAKC010000010">
    <property type="protein sequence ID" value="MEV0710453.1"/>
    <property type="molecule type" value="Genomic_DNA"/>
</dbReference>
<dbReference type="Gene3D" id="3.40.50.1820">
    <property type="entry name" value="alpha/beta hydrolase"/>
    <property type="match status" value="1"/>
</dbReference>
<accession>A0ABV3FYF0</accession>
<sequence>MSFRLPTVITATAVAGAAFFAPALAHAESVTHTAQSVDIPCGSAVLHQSSDWYFPSGQPRGLVWLQHGFARSNANVADLATRFAEAGYLVFTPALPFMDLNGCTLQNLTGNRGFLDNVAGLFGTAGDPASTLGASLTEAAARIGRAPVAMPRQMVFVGHSAGAEAVTYVADRLRTTYPEAWSGLRGLILLDPVKSFIDNNTDPSLINLDTTSLPIQAISAAPSACNNLGTGTMSMQQYLHRPFLGVRLTGGVHTDAEGSSSDLLGTLLCGEPQTANVAELDALAIGWADDYLSGTPTSEFYPDEGFRRVAAAPGAQILRPY</sequence>
<dbReference type="InterPro" id="IPR029058">
    <property type="entry name" value="AB_hydrolase_fold"/>
</dbReference>
<dbReference type="Proteomes" id="UP001551695">
    <property type="component" value="Unassembled WGS sequence"/>
</dbReference>
<gene>
    <name evidence="2" type="ORF">AB0I48_23075</name>
</gene>
<evidence type="ECO:0000256" key="1">
    <source>
        <dbReference type="SAM" id="SignalP"/>
    </source>
</evidence>
<keyword evidence="1" id="KW-0732">Signal</keyword>
<protein>
    <submittedName>
        <fullName evidence="2">Alpha/beta hydrolase</fullName>
    </submittedName>
</protein>
<dbReference type="RefSeq" id="WP_357786355.1">
    <property type="nucleotide sequence ID" value="NZ_JBFAKC010000010.1"/>
</dbReference>
<feature type="chain" id="PRO_5047379623" evidence="1">
    <location>
        <begin position="28"/>
        <end position="321"/>
    </location>
</feature>
<reference evidence="2 3" key="1">
    <citation type="submission" date="2024-06" db="EMBL/GenBank/DDBJ databases">
        <title>The Natural Products Discovery Center: Release of the First 8490 Sequenced Strains for Exploring Actinobacteria Biosynthetic Diversity.</title>
        <authorList>
            <person name="Kalkreuter E."/>
            <person name="Kautsar S.A."/>
            <person name="Yang D."/>
            <person name="Bader C.D."/>
            <person name="Teijaro C.N."/>
            <person name="Fluegel L."/>
            <person name="Davis C.M."/>
            <person name="Simpson J.R."/>
            <person name="Lauterbach L."/>
            <person name="Steele A.D."/>
            <person name="Gui C."/>
            <person name="Meng S."/>
            <person name="Li G."/>
            <person name="Viehrig K."/>
            <person name="Ye F."/>
            <person name="Su P."/>
            <person name="Kiefer A.F."/>
            <person name="Nichols A."/>
            <person name="Cepeda A.J."/>
            <person name="Yan W."/>
            <person name="Fan B."/>
            <person name="Jiang Y."/>
            <person name="Adhikari A."/>
            <person name="Zheng C.-J."/>
            <person name="Schuster L."/>
            <person name="Cowan T.M."/>
            <person name="Smanski M.J."/>
            <person name="Chevrette M.G."/>
            <person name="De Carvalho L.P.S."/>
            <person name="Shen B."/>
        </authorList>
    </citation>
    <scope>NUCLEOTIDE SEQUENCE [LARGE SCALE GENOMIC DNA]</scope>
    <source>
        <strain evidence="2 3">NPDC050403</strain>
    </source>
</reference>
<organism evidence="2 3">
    <name type="scientific">Nocardia aurea</name>
    <dbReference type="NCBI Taxonomy" id="2144174"/>
    <lineage>
        <taxon>Bacteria</taxon>
        <taxon>Bacillati</taxon>
        <taxon>Actinomycetota</taxon>
        <taxon>Actinomycetes</taxon>
        <taxon>Mycobacteriales</taxon>
        <taxon>Nocardiaceae</taxon>
        <taxon>Nocardia</taxon>
    </lineage>
</organism>
<evidence type="ECO:0000313" key="2">
    <source>
        <dbReference type="EMBL" id="MEV0710453.1"/>
    </source>
</evidence>
<dbReference type="SUPFAM" id="SSF53474">
    <property type="entry name" value="alpha/beta-Hydrolases"/>
    <property type="match status" value="1"/>
</dbReference>
<keyword evidence="3" id="KW-1185">Reference proteome</keyword>
<comment type="caution">
    <text evidence="2">The sequence shown here is derived from an EMBL/GenBank/DDBJ whole genome shotgun (WGS) entry which is preliminary data.</text>
</comment>
<evidence type="ECO:0000313" key="3">
    <source>
        <dbReference type="Proteomes" id="UP001551695"/>
    </source>
</evidence>